<dbReference type="OrthoDB" id="9803739at2"/>
<gene>
    <name evidence="3" type="ORF">SAMN04488135_10878</name>
</gene>
<dbReference type="SUPFAM" id="SSF53681">
    <property type="entry name" value="Aspartate/glutamate racemase"/>
    <property type="match status" value="2"/>
</dbReference>
<comment type="similarity">
    <text evidence="1">Belongs to the aspartate/glutamate racemases family.</text>
</comment>
<dbReference type="InterPro" id="IPR004380">
    <property type="entry name" value="Asp_race"/>
</dbReference>
<reference evidence="3 4" key="1">
    <citation type="submission" date="2016-11" db="EMBL/GenBank/DDBJ databases">
        <authorList>
            <person name="Jaros S."/>
            <person name="Januszkiewicz K."/>
            <person name="Wedrychowicz H."/>
        </authorList>
    </citation>
    <scope>NUCLEOTIDE SEQUENCE [LARGE SCALE GENOMIC DNA]</scope>
    <source>
        <strain evidence="3 4">CGMCC 1.10190</strain>
    </source>
</reference>
<dbReference type="GO" id="GO:0047661">
    <property type="term" value="F:amino-acid racemase activity"/>
    <property type="evidence" value="ECO:0007669"/>
    <property type="project" value="InterPro"/>
</dbReference>
<evidence type="ECO:0000256" key="1">
    <source>
        <dbReference type="ARBA" id="ARBA00007847"/>
    </source>
</evidence>
<dbReference type="EMBL" id="FQXE01000008">
    <property type="protein sequence ID" value="SHI07257.1"/>
    <property type="molecule type" value="Genomic_DNA"/>
</dbReference>
<dbReference type="InterPro" id="IPR015942">
    <property type="entry name" value="Asp/Glu/hydantoin_racemase"/>
</dbReference>
<dbReference type="Pfam" id="PF01177">
    <property type="entry name" value="Asp_Glu_race"/>
    <property type="match status" value="1"/>
</dbReference>
<dbReference type="PANTHER" id="PTHR21198">
    <property type="entry name" value="GLUTAMATE RACEMASE"/>
    <property type="match status" value="1"/>
</dbReference>
<dbReference type="AlphaFoldDB" id="A0A1M5Y5C5"/>
<evidence type="ECO:0000313" key="3">
    <source>
        <dbReference type="EMBL" id="SHI07257.1"/>
    </source>
</evidence>
<evidence type="ECO:0000256" key="2">
    <source>
        <dbReference type="ARBA" id="ARBA00023235"/>
    </source>
</evidence>
<dbReference type="Proteomes" id="UP000184226">
    <property type="component" value="Unassembled WGS sequence"/>
</dbReference>
<keyword evidence="2" id="KW-0413">Isomerase</keyword>
<name>A0A1M5Y5C5_9BURK</name>
<dbReference type="PANTHER" id="PTHR21198:SF7">
    <property type="entry name" value="ASPARTATE-GLUTAMATE RACEMASE FAMILY"/>
    <property type="match status" value="1"/>
</dbReference>
<dbReference type="InterPro" id="IPR001920">
    <property type="entry name" value="Asp/Glu_race"/>
</dbReference>
<keyword evidence="4" id="KW-1185">Reference proteome</keyword>
<organism evidence="3 4">
    <name type="scientific">Pollutimonas bauzanensis</name>
    <dbReference type="NCBI Taxonomy" id="658167"/>
    <lineage>
        <taxon>Bacteria</taxon>
        <taxon>Pseudomonadati</taxon>
        <taxon>Pseudomonadota</taxon>
        <taxon>Betaproteobacteria</taxon>
        <taxon>Burkholderiales</taxon>
        <taxon>Alcaligenaceae</taxon>
        <taxon>Pollutimonas</taxon>
    </lineage>
</organism>
<dbReference type="Gene3D" id="3.40.50.1860">
    <property type="match status" value="2"/>
</dbReference>
<dbReference type="STRING" id="658167.SAMN04488135_10878"/>
<accession>A0A1M5Y5C5</accession>
<dbReference type="NCBIfam" id="TIGR00035">
    <property type="entry name" value="asp_race"/>
    <property type="match status" value="1"/>
</dbReference>
<dbReference type="RefSeq" id="WP_073104322.1">
    <property type="nucleotide sequence ID" value="NZ_FQXE01000008.1"/>
</dbReference>
<proteinExistence type="inferred from homology"/>
<sequence length="242" mass="26017">MKQGEFDGRFLGVLGGMGPMAGAAFMARLTALTPAGTEQQHIPAILWSDPRVPDRPAGYMKQGADPFPWMAHGLGQLERLGAKAIAIPCNTAHLWYEELAAAAGVRLLHIVQAVIADLRRHGIDRGRIGLMGTAVTLKLGLYQQALREQGYDCITPADDELERFCTPSILHVKANRIDQAYAPAVDCARLLQDRGADAIVFGCTELPLAVPHALRAQLGVTISDSIDALALAAIDWHQSGKP</sequence>
<protein>
    <submittedName>
        <fullName evidence="3">Aspartate racemase</fullName>
    </submittedName>
</protein>
<evidence type="ECO:0000313" key="4">
    <source>
        <dbReference type="Proteomes" id="UP000184226"/>
    </source>
</evidence>